<dbReference type="AlphaFoldDB" id="A0A5J4PES3"/>
<organism evidence="1">
    <name type="scientific">termite gut metagenome</name>
    <dbReference type="NCBI Taxonomy" id="433724"/>
    <lineage>
        <taxon>unclassified sequences</taxon>
        <taxon>metagenomes</taxon>
        <taxon>organismal metagenomes</taxon>
    </lineage>
</organism>
<feature type="non-terminal residue" evidence="1">
    <location>
        <position position="22"/>
    </location>
</feature>
<reference evidence="1" key="1">
    <citation type="submission" date="2019-03" db="EMBL/GenBank/DDBJ databases">
        <title>Single cell metagenomics reveals metabolic interactions within the superorganism composed of flagellate Streblomastix strix and complex community of Bacteroidetes bacteria on its surface.</title>
        <authorList>
            <person name="Treitli S.C."/>
            <person name="Kolisko M."/>
            <person name="Husnik F."/>
            <person name="Keeling P."/>
            <person name="Hampl V."/>
        </authorList>
    </citation>
    <scope>NUCLEOTIDE SEQUENCE</scope>
    <source>
        <strain evidence="1">STM</strain>
    </source>
</reference>
<evidence type="ECO:0000313" key="2">
    <source>
        <dbReference type="EMBL" id="KAA6322523.1"/>
    </source>
</evidence>
<gene>
    <name evidence="2" type="ORF">EZS27_027946</name>
    <name evidence="1" type="ORF">EZS27_040379</name>
</gene>
<accession>A0A5J4PES3</accession>
<evidence type="ECO:0000313" key="1">
    <source>
        <dbReference type="EMBL" id="KAA6307946.1"/>
    </source>
</evidence>
<protein>
    <submittedName>
        <fullName evidence="1">Uncharacterized protein</fullName>
    </submittedName>
</protein>
<name>A0A5J4PES3_9ZZZZ</name>
<proteinExistence type="predicted"/>
<comment type="caution">
    <text evidence="1">The sequence shown here is derived from an EMBL/GenBank/DDBJ whole genome shotgun (WGS) entry which is preliminary data.</text>
</comment>
<dbReference type="EMBL" id="SNRY01008805">
    <property type="protein sequence ID" value="KAA6307946.1"/>
    <property type="molecule type" value="Genomic_DNA"/>
</dbReference>
<dbReference type="EMBL" id="SNRY01003022">
    <property type="protein sequence ID" value="KAA6322523.1"/>
    <property type="molecule type" value="Genomic_DNA"/>
</dbReference>
<sequence>MNDFFANWYELLAYFNGFSNDM</sequence>